<evidence type="ECO:0000313" key="2">
    <source>
        <dbReference type="EMBL" id="KAK4525259.1"/>
    </source>
</evidence>
<keyword evidence="3" id="KW-1185">Reference proteome</keyword>
<feature type="compositionally biased region" description="Acidic residues" evidence="1">
    <location>
        <begin position="90"/>
        <end position="101"/>
    </location>
</feature>
<gene>
    <name evidence="2" type="ORF">GAYE_SCF09G3166</name>
</gene>
<feature type="compositionally biased region" description="Low complexity" evidence="1">
    <location>
        <begin position="65"/>
        <end position="75"/>
    </location>
</feature>
<comment type="caution">
    <text evidence="2">The sequence shown here is derived from an EMBL/GenBank/DDBJ whole genome shotgun (WGS) entry which is preliminary data.</text>
</comment>
<dbReference type="AlphaFoldDB" id="A0AAV9ID26"/>
<evidence type="ECO:0000313" key="3">
    <source>
        <dbReference type="Proteomes" id="UP001300502"/>
    </source>
</evidence>
<reference evidence="2 3" key="1">
    <citation type="submission" date="2022-07" db="EMBL/GenBank/DDBJ databases">
        <title>Genome-wide signatures of adaptation to extreme environments.</title>
        <authorList>
            <person name="Cho C.H."/>
            <person name="Yoon H.S."/>
        </authorList>
    </citation>
    <scope>NUCLEOTIDE SEQUENCE [LARGE SCALE GENOMIC DNA]</scope>
    <source>
        <strain evidence="2 3">108.79 E11</strain>
    </source>
</reference>
<protein>
    <submittedName>
        <fullName evidence="2">Uncharacterized protein</fullName>
    </submittedName>
</protein>
<feature type="region of interest" description="Disordered" evidence="1">
    <location>
        <begin position="47"/>
        <end position="111"/>
    </location>
</feature>
<evidence type="ECO:0000256" key="1">
    <source>
        <dbReference type="SAM" id="MobiDB-lite"/>
    </source>
</evidence>
<dbReference type="Proteomes" id="UP001300502">
    <property type="component" value="Unassembled WGS sequence"/>
</dbReference>
<sequence>MSLLDAWKTAFYHSSSYITQPIGDKSHEILCKLEDIQKKKLESVRNASAPLPLGMKNETRDEHTSTPTTTAEVPTNRQPIIHDRFQTAPLEDDAMMEDDDQVVSTSISSWI</sequence>
<accession>A0AAV9ID26</accession>
<name>A0AAV9ID26_9RHOD</name>
<dbReference type="EMBL" id="JANCYU010000029">
    <property type="protein sequence ID" value="KAK4525259.1"/>
    <property type="molecule type" value="Genomic_DNA"/>
</dbReference>
<feature type="compositionally biased region" description="Polar residues" evidence="1">
    <location>
        <begin position="102"/>
        <end position="111"/>
    </location>
</feature>
<proteinExistence type="predicted"/>
<organism evidence="2 3">
    <name type="scientific">Galdieria yellowstonensis</name>
    <dbReference type="NCBI Taxonomy" id="3028027"/>
    <lineage>
        <taxon>Eukaryota</taxon>
        <taxon>Rhodophyta</taxon>
        <taxon>Bangiophyceae</taxon>
        <taxon>Galdieriales</taxon>
        <taxon>Galdieriaceae</taxon>
        <taxon>Galdieria</taxon>
    </lineage>
</organism>